<dbReference type="PANTHER" id="PTHR41282">
    <property type="entry name" value="CONSERVED TRANSMEMBRANE PROTEIN-RELATED"/>
    <property type="match status" value="1"/>
</dbReference>
<comment type="caution">
    <text evidence="3">The sequence shown here is derived from an EMBL/GenBank/DDBJ whole genome shotgun (WGS) entry which is preliminary data.</text>
</comment>
<feature type="transmembrane region" description="Helical" evidence="2">
    <location>
        <begin position="102"/>
        <end position="120"/>
    </location>
</feature>
<feature type="region of interest" description="Disordered" evidence="1">
    <location>
        <begin position="1"/>
        <end position="22"/>
    </location>
</feature>
<dbReference type="OrthoDB" id="116480at2"/>
<feature type="transmembrane region" description="Helical" evidence="2">
    <location>
        <begin position="192"/>
        <end position="212"/>
    </location>
</feature>
<keyword evidence="2" id="KW-1133">Transmembrane helix</keyword>
<keyword evidence="4" id="KW-1185">Reference proteome</keyword>
<feature type="transmembrane region" description="Helical" evidence="2">
    <location>
        <begin position="218"/>
        <end position="242"/>
    </location>
</feature>
<dbReference type="Pfam" id="PF12811">
    <property type="entry name" value="BaxI_1"/>
    <property type="match status" value="1"/>
</dbReference>
<feature type="transmembrane region" description="Helical" evidence="2">
    <location>
        <begin position="72"/>
        <end position="90"/>
    </location>
</feature>
<feature type="transmembrane region" description="Helical" evidence="2">
    <location>
        <begin position="263"/>
        <end position="285"/>
    </location>
</feature>
<protein>
    <submittedName>
        <fullName evidence="3">Putative YccA/Bax inhibitor family protein</fullName>
    </submittedName>
</protein>
<name>A0A3N2CQC6_9ACTN</name>
<dbReference type="Proteomes" id="UP000281738">
    <property type="component" value="Unassembled WGS sequence"/>
</dbReference>
<dbReference type="AlphaFoldDB" id="A0A3N2CQC6"/>
<evidence type="ECO:0000256" key="2">
    <source>
        <dbReference type="SAM" id="Phobius"/>
    </source>
</evidence>
<proteinExistence type="predicted"/>
<gene>
    <name evidence="3" type="ORF">EDD33_0562</name>
</gene>
<sequence>MQSSNPIFRRSEGFNGRGNATMNSPATWSTGAAGGYAQGQGGYDQGGHGGGYGQAPQVDQGRMTIDSVVQKTGLTLGVVVLFAAATWFLTPNLSEDPAAISTLYALSMFGALTGFALAMVNSFKKVISPALVLAYAAVEGIFVGAFSKSLEAMFGDGLVIGAVLGTMAAVAGTLAAYKFFDIKVTPKFRMWVMGALIGFVAVSLLNFVLRFFGADFGFNGFGTMGLISSVIALGLGVLLLILDFDFVERGIEAGLPERESWRAAFGLTVTIIWIYIELLRLLAILRGND</sequence>
<evidence type="ECO:0000313" key="4">
    <source>
        <dbReference type="Proteomes" id="UP000281738"/>
    </source>
</evidence>
<dbReference type="EMBL" id="RKHO01000001">
    <property type="protein sequence ID" value="ROR89732.1"/>
    <property type="molecule type" value="Genomic_DNA"/>
</dbReference>
<evidence type="ECO:0000256" key="1">
    <source>
        <dbReference type="SAM" id="MobiDB-lite"/>
    </source>
</evidence>
<dbReference type="RefSeq" id="WP_123389014.1">
    <property type="nucleotide sequence ID" value="NZ_RKHO01000001.1"/>
</dbReference>
<organism evidence="3 4">
    <name type="scientific">Nocardioides aurantiacus</name>
    <dbReference type="NCBI Taxonomy" id="86796"/>
    <lineage>
        <taxon>Bacteria</taxon>
        <taxon>Bacillati</taxon>
        <taxon>Actinomycetota</taxon>
        <taxon>Actinomycetes</taxon>
        <taxon>Propionibacteriales</taxon>
        <taxon>Nocardioidaceae</taxon>
        <taxon>Nocardioides</taxon>
    </lineage>
</organism>
<accession>A0A3N2CQC6</accession>
<feature type="transmembrane region" description="Helical" evidence="2">
    <location>
        <begin position="158"/>
        <end position="180"/>
    </location>
</feature>
<reference evidence="3 4" key="1">
    <citation type="submission" date="2018-11" db="EMBL/GenBank/DDBJ databases">
        <title>Sequencing the genomes of 1000 actinobacteria strains.</title>
        <authorList>
            <person name="Klenk H.-P."/>
        </authorList>
    </citation>
    <scope>NUCLEOTIDE SEQUENCE [LARGE SCALE GENOMIC DNA]</scope>
    <source>
        <strain evidence="3 4">DSM 12652</strain>
    </source>
</reference>
<keyword evidence="2" id="KW-0472">Membrane</keyword>
<dbReference type="PANTHER" id="PTHR41282:SF1">
    <property type="entry name" value="CONSERVED TRANSMEMBRANE PROTEIN-RELATED"/>
    <property type="match status" value="1"/>
</dbReference>
<dbReference type="PIRSF" id="PIRSF009160">
    <property type="entry name" value="UCP009160"/>
    <property type="match status" value="1"/>
</dbReference>
<dbReference type="InterPro" id="IPR010539">
    <property type="entry name" value="BaxI_1-like"/>
</dbReference>
<feature type="transmembrane region" description="Helical" evidence="2">
    <location>
        <begin position="127"/>
        <end position="146"/>
    </location>
</feature>
<evidence type="ECO:0000313" key="3">
    <source>
        <dbReference type="EMBL" id="ROR89732.1"/>
    </source>
</evidence>
<keyword evidence="2" id="KW-0812">Transmembrane</keyword>